<evidence type="ECO:0000256" key="9">
    <source>
        <dbReference type="ARBA" id="ARBA00022501"/>
    </source>
</evidence>
<evidence type="ECO:0000256" key="11">
    <source>
        <dbReference type="ARBA" id="ARBA00022585"/>
    </source>
</evidence>
<evidence type="ECO:0000256" key="5">
    <source>
        <dbReference type="ARBA" id="ARBA00010617"/>
    </source>
</evidence>
<evidence type="ECO:0000256" key="26">
    <source>
        <dbReference type="ARBA" id="ARBA00045141"/>
    </source>
</evidence>
<sequence length="508" mass="55925">MTILPSCLSPVLCQPLNGAFGRSRLTERRPGEPPPEGSIPWLGYALESGKDAASFLTRVKEKHCDVFTVLVGGRYATVLLDPHSHDMVVWEPRTRLDFHVYAVFLMERIFDAQLPHYSPSDEKSKMKPTLLHKELQARTEAVYANLHIAPLGDTREAGSGWHATGLLEFSYSGPLGAATWLCTVSRQRPTPGRARPMTASTQPTASRPSASSTCCSPNWHVAPCHWGIGSRCAGSKAACGSCRPQPGRPLGPTGANGWRVTCCTWRRQACRSRCRRGLRRCSSGPRRGAWVLLPLAPALPQESRGPGCCPWRAGAYSLASRAAHFADDHPPTEGFGQRACAGQRAESLRLTAAPFITREVVADLTLPVADGREFTLRCGDCLLLFPFLSPQKDPESYTDPEVFKYNRFLNLDGSEKTDFYKDGKRLKNYSMPWGAGHNQRLGRGCRRFDLELASPDVEMPESDLGRYGFGLMQPERYHGAKLGDPTALPPAPTGCRPRKALTVVWSRP</sequence>
<evidence type="ECO:0000256" key="25">
    <source>
        <dbReference type="ARBA" id="ARBA00033404"/>
    </source>
</evidence>
<keyword evidence="12 27" id="KW-0349">Heme</keyword>
<dbReference type="GO" id="GO:0106256">
    <property type="term" value="F:hydroperoxy icosatetraenoate dehydratase activity"/>
    <property type="evidence" value="ECO:0007669"/>
    <property type="project" value="UniProtKB-EC"/>
</dbReference>
<dbReference type="EC" id="4.2.1.152" evidence="7"/>
<dbReference type="Pfam" id="PF00067">
    <property type="entry name" value="p450"/>
    <property type="match status" value="1"/>
</dbReference>
<keyword evidence="22" id="KW-0413">Isomerase</keyword>
<comment type="function">
    <text evidence="26">Catalyzes the biosynthesis and metabolism of eicosanoids. Catalyzes the isomerization of prostaglandin H2 to prostacyclin (= prostaglandin I2), a potent mediator of vasodilation and inhibitor of platelet aggregation. Additionally, displays dehydratase activity, toward hydroperoxyeicosatetraenoates (HPETEs), especially toward (15S)-hydroperoxy-(5Z,8Z,11Z,13E)-eicosatetraenoate (15(S)-HPETE).</text>
</comment>
<evidence type="ECO:0000256" key="14">
    <source>
        <dbReference type="ARBA" id="ARBA00022723"/>
    </source>
</evidence>
<proteinExistence type="inferred from homology"/>
<evidence type="ECO:0000313" key="30">
    <source>
        <dbReference type="Ensembl" id="ENSPSNP00000012765.1"/>
    </source>
</evidence>
<dbReference type="AlphaFoldDB" id="A0A8C9C595"/>
<keyword evidence="14 27" id="KW-0479">Metal-binding</keyword>
<dbReference type="GO" id="GO:0020037">
    <property type="term" value="F:heme binding"/>
    <property type="evidence" value="ECO:0007669"/>
    <property type="project" value="InterPro"/>
</dbReference>
<dbReference type="PANTHER" id="PTHR24306">
    <property type="match status" value="1"/>
</dbReference>
<dbReference type="GO" id="GO:0005789">
    <property type="term" value="C:endoplasmic reticulum membrane"/>
    <property type="evidence" value="ECO:0007669"/>
    <property type="project" value="UniProtKB-SubCell"/>
</dbReference>
<evidence type="ECO:0000256" key="7">
    <source>
        <dbReference type="ARBA" id="ARBA00013084"/>
    </source>
</evidence>
<dbReference type="GO" id="GO:0008116">
    <property type="term" value="F:prostaglandin-I synthase activity"/>
    <property type="evidence" value="ECO:0007669"/>
    <property type="project" value="UniProtKB-EC"/>
</dbReference>
<evidence type="ECO:0000256" key="2">
    <source>
        <dbReference type="ARBA" id="ARBA00001719"/>
    </source>
</evidence>
<feature type="region of interest" description="Disordered" evidence="29">
    <location>
        <begin position="188"/>
        <end position="212"/>
    </location>
</feature>
<organism evidence="30 31">
    <name type="scientific">Phocoena sinus</name>
    <name type="common">Vaquita</name>
    <dbReference type="NCBI Taxonomy" id="42100"/>
    <lineage>
        <taxon>Eukaryota</taxon>
        <taxon>Metazoa</taxon>
        <taxon>Chordata</taxon>
        <taxon>Craniata</taxon>
        <taxon>Vertebrata</taxon>
        <taxon>Euteleostomi</taxon>
        <taxon>Mammalia</taxon>
        <taxon>Eutheria</taxon>
        <taxon>Laurasiatheria</taxon>
        <taxon>Artiodactyla</taxon>
        <taxon>Whippomorpha</taxon>
        <taxon>Cetacea</taxon>
        <taxon>Odontoceti</taxon>
        <taxon>Phocoenidae</taxon>
        <taxon>Phocoena</taxon>
    </lineage>
</organism>
<evidence type="ECO:0000313" key="31">
    <source>
        <dbReference type="Proteomes" id="UP000694554"/>
    </source>
</evidence>
<evidence type="ECO:0000256" key="28">
    <source>
        <dbReference type="PIRSR" id="PIRSR000047-2"/>
    </source>
</evidence>
<evidence type="ECO:0000256" key="6">
    <source>
        <dbReference type="ARBA" id="ARBA00012204"/>
    </source>
</evidence>
<evidence type="ECO:0000256" key="29">
    <source>
        <dbReference type="SAM" id="MobiDB-lite"/>
    </source>
</evidence>
<keyword evidence="19" id="KW-0443">Lipid metabolism</keyword>
<keyword evidence="17" id="KW-1133">Transmembrane helix</keyword>
<dbReference type="InterPro" id="IPR001128">
    <property type="entry name" value="Cyt_P450"/>
</dbReference>
<comment type="similarity">
    <text evidence="5 27">Belongs to the cytochrome P450 family.</text>
</comment>
<evidence type="ECO:0000256" key="4">
    <source>
        <dbReference type="ARBA" id="ARBA00004389"/>
    </source>
</evidence>
<evidence type="ECO:0000256" key="16">
    <source>
        <dbReference type="ARBA" id="ARBA00022832"/>
    </source>
</evidence>
<comment type="subcellular location">
    <subcellularLocation>
        <location evidence="4">Endoplasmic reticulum membrane</location>
        <topology evidence="4">Single-pass membrane protein</topology>
    </subcellularLocation>
</comment>
<evidence type="ECO:0000256" key="18">
    <source>
        <dbReference type="ARBA" id="ARBA00023004"/>
    </source>
</evidence>
<dbReference type="Gene3D" id="1.10.630.10">
    <property type="entry name" value="Cytochrome P450"/>
    <property type="match status" value="2"/>
</dbReference>
<dbReference type="EC" id="5.3.99.4" evidence="6"/>
<comment type="cofactor">
    <cofactor evidence="3 27">
        <name>heme</name>
        <dbReference type="ChEBI" id="CHEBI:30413"/>
    </cofactor>
</comment>
<dbReference type="Proteomes" id="UP000694554">
    <property type="component" value="Chromosome 10"/>
</dbReference>
<evidence type="ECO:0000256" key="24">
    <source>
        <dbReference type="ARBA" id="ARBA00031205"/>
    </source>
</evidence>
<keyword evidence="15 27" id="KW-0256">Endoplasmic reticulum</keyword>
<feature type="binding site" evidence="28">
    <location>
        <position position="114"/>
    </location>
    <ligand>
        <name>substrate</name>
    </ligand>
</feature>
<dbReference type="Ensembl" id="ENSPSNT00000014445.1">
    <property type="protein sequence ID" value="ENSPSNP00000012765.1"/>
    <property type="gene ID" value="ENSPSNG00000009422.1"/>
</dbReference>
<dbReference type="GeneTree" id="ENSGT00940000153709"/>
<keyword evidence="9" id="KW-0644">Prostaglandin metabolism</keyword>
<evidence type="ECO:0000256" key="19">
    <source>
        <dbReference type="ARBA" id="ARBA00023098"/>
    </source>
</evidence>
<evidence type="ECO:0000256" key="8">
    <source>
        <dbReference type="ARBA" id="ARBA00017409"/>
    </source>
</evidence>
<keyword evidence="10" id="KW-0444">Lipid biosynthesis</keyword>
<keyword evidence="13" id="KW-0812">Transmembrane</keyword>
<keyword evidence="16" id="KW-0276">Fatty acid metabolism</keyword>
<dbReference type="InterPro" id="IPR024204">
    <property type="entry name" value="Cyt_P450_CYP7A1-type"/>
</dbReference>
<dbReference type="PIRSF" id="PIRSF000047">
    <property type="entry name" value="Cytochrome_CYPVIIA1"/>
    <property type="match status" value="1"/>
</dbReference>
<evidence type="ECO:0000256" key="1">
    <source>
        <dbReference type="ARBA" id="ARBA00000463"/>
    </source>
</evidence>
<dbReference type="GO" id="GO:0001516">
    <property type="term" value="P:prostaglandin biosynthetic process"/>
    <property type="evidence" value="ECO:0007669"/>
    <property type="project" value="UniProtKB-KW"/>
</dbReference>
<evidence type="ECO:0000256" key="13">
    <source>
        <dbReference type="ARBA" id="ARBA00022692"/>
    </source>
</evidence>
<evidence type="ECO:0000256" key="17">
    <source>
        <dbReference type="ARBA" id="ARBA00022989"/>
    </source>
</evidence>
<keyword evidence="21" id="KW-0275">Fatty acid biosynthesis</keyword>
<dbReference type="GO" id="GO:0005506">
    <property type="term" value="F:iron ion binding"/>
    <property type="evidence" value="ECO:0007669"/>
    <property type="project" value="InterPro"/>
</dbReference>
<dbReference type="GO" id="GO:0016705">
    <property type="term" value="F:oxidoreductase activity, acting on paired donors, with incorporation or reduction of molecular oxygen"/>
    <property type="evidence" value="ECO:0007669"/>
    <property type="project" value="InterPro"/>
</dbReference>
<evidence type="ECO:0000256" key="22">
    <source>
        <dbReference type="ARBA" id="ARBA00023235"/>
    </source>
</evidence>
<dbReference type="InterPro" id="IPR036396">
    <property type="entry name" value="Cyt_P450_sf"/>
</dbReference>
<evidence type="ECO:0000256" key="20">
    <source>
        <dbReference type="ARBA" id="ARBA00023136"/>
    </source>
</evidence>
<reference evidence="30" key="3">
    <citation type="submission" date="2025-09" db="UniProtKB">
        <authorList>
            <consortium name="Ensembl"/>
        </authorList>
    </citation>
    <scope>IDENTIFICATION</scope>
</reference>
<name>A0A8C9C595_PHOSS</name>
<feature type="compositionally biased region" description="Polar residues" evidence="29">
    <location>
        <begin position="198"/>
        <end position="212"/>
    </location>
</feature>
<keyword evidence="20 27" id="KW-0472">Membrane</keyword>
<keyword evidence="31" id="KW-1185">Reference proteome</keyword>
<reference evidence="30" key="1">
    <citation type="submission" date="2019-08" db="EMBL/GenBank/DDBJ databases">
        <title>Phocoena sinus (Vaquita) genome, mPhoSin1, primary haplotype.</title>
        <authorList>
            <person name="Morin P."/>
            <person name="Mountcastle J."/>
            <person name="Fungtammasan C."/>
            <person name="Rhie A."/>
            <person name="Rojas-Bracho L."/>
            <person name="Smith C.R."/>
            <person name="Taylor B.L."/>
            <person name="Gulland F.M.D."/>
            <person name="Musser W."/>
            <person name="Houck M."/>
            <person name="Haase B."/>
            <person name="Paez S."/>
            <person name="Howe K."/>
            <person name="Torrance J."/>
            <person name="Formenti G."/>
            <person name="Phillippy A."/>
            <person name="Ryder O."/>
            <person name="Jarvis E.D."/>
            <person name="Fedrigo O."/>
        </authorList>
    </citation>
    <scope>NUCLEOTIDE SEQUENCE [LARGE SCALE GENOMIC DNA]</scope>
</reference>
<evidence type="ECO:0000256" key="3">
    <source>
        <dbReference type="ARBA" id="ARBA00001971"/>
    </source>
</evidence>
<dbReference type="GO" id="GO:0004497">
    <property type="term" value="F:monooxygenase activity"/>
    <property type="evidence" value="ECO:0007669"/>
    <property type="project" value="InterPro"/>
</dbReference>
<evidence type="ECO:0000256" key="15">
    <source>
        <dbReference type="ARBA" id="ARBA00022824"/>
    </source>
</evidence>
<evidence type="ECO:0000256" key="10">
    <source>
        <dbReference type="ARBA" id="ARBA00022516"/>
    </source>
</evidence>
<feature type="binding site" evidence="28">
    <location>
        <position position="108"/>
    </location>
    <ligand>
        <name>substrate</name>
    </ligand>
</feature>
<evidence type="ECO:0000256" key="23">
    <source>
        <dbReference type="ARBA" id="ARBA00023239"/>
    </source>
</evidence>
<accession>A0A8C9C595</accession>
<comment type="catalytic activity">
    <reaction evidence="2">
        <text>a hydroperoxyeicosatetraenoate = an oxoeicosatetraenoate + H2O</text>
        <dbReference type="Rhea" id="RHEA:55556"/>
        <dbReference type="ChEBI" id="CHEBI:15377"/>
        <dbReference type="ChEBI" id="CHEBI:59720"/>
        <dbReference type="ChEBI" id="CHEBI:131859"/>
        <dbReference type="EC" id="4.2.1.152"/>
    </reaction>
    <physiologicalReaction direction="left-to-right" evidence="2">
        <dbReference type="Rhea" id="RHEA:55557"/>
    </physiologicalReaction>
</comment>
<comment type="catalytic activity">
    <reaction evidence="1">
        <text>prostaglandin H2 = prostaglandin I2</text>
        <dbReference type="Rhea" id="RHEA:23580"/>
        <dbReference type="ChEBI" id="CHEBI:57403"/>
        <dbReference type="ChEBI" id="CHEBI:57405"/>
        <dbReference type="EC" id="5.3.99.4"/>
    </reaction>
    <physiologicalReaction direction="left-to-right" evidence="1">
        <dbReference type="Rhea" id="RHEA:23581"/>
    </physiologicalReaction>
</comment>
<dbReference type="InterPro" id="IPR002403">
    <property type="entry name" value="Cyt_P450_E_grp-IV"/>
</dbReference>
<keyword evidence="11" id="KW-0643">Prostaglandin biosynthesis</keyword>
<dbReference type="SUPFAM" id="SSF48264">
    <property type="entry name" value="Cytochrome P450"/>
    <property type="match status" value="2"/>
</dbReference>
<keyword evidence="23" id="KW-0456">Lyase</keyword>
<keyword evidence="18 27" id="KW-0408">Iron</keyword>
<evidence type="ECO:0000256" key="12">
    <source>
        <dbReference type="ARBA" id="ARBA00022617"/>
    </source>
</evidence>
<evidence type="ECO:0000256" key="27">
    <source>
        <dbReference type="PIRNR" id="PIRNR000047"/>
    </source>
</evidence>
<protein>
    <recommendedName>
        <fullName evidence="8">Prostacyclin synthase</fullName>
        <ecNumber evidence="7">4.2.1.152</ecNumber>
        <ecNumber evidence="6">5.3.99.4</ecNumber>
    </recommendedName>
    <alternativeName>
        <fullName evidence="25">Hydroperoxy icosatetraenoate dehydratase</fullName>
    </alternativeName>
    <alternativeName>
        <fullName evidence="24">Prostaglandin I2 synthase</fullName>
    </alternativeName>
</protein>
<reference evidence="30" key="2">
    <citation type="submission" date="2025-08" db="UniProtKB">
        <authorList>
            <consortium name="Ensembl"/>
        </authorList>
    </citation>
    <scope>IDENTIFICATION</scope>
</reference>
<evidence type="ECO:0000256" key="21">
    <source>
        <dbReference type="ARBA" id="ARBA00023160"/>
    </source>
</evidence>
<dbReference type="PRINTS" id="PR00465">
    <property type="entry name" value="EP450IV"/>
</dbReference>
<dbReference type="PANTHER" id="PTHR24306:SF4">
    <property type="entry name" value="PROSTACYCLIN SYNTHASE"/>
    <property type="match status" value="1"/>
</dbReference>